<evidence type="ECO:0000256" key="3">
    <source>
        <dbReference type="ARBA" id="ARBA00022837"/>
    </source>
</evidence>
<dbReference type="RefSeq" id="WP_058355912.1">
    <property type="nucleotide sequence ID" value="NZ_CABKVG010000008.1"/>
</dbReference>
<evidence type="ECO:0000256" key="4">
    <source>
        <dbReference type="SAM" id="MobiDB-lite"/>
    </source>
</evidence>
<accession>A0ABY4E4C9</accession>
<sequence length="1241" mass="131387">MSTYTDTANQNNSYEPASSSNDTYVFNKNNGLDVINDNKGTDRIVFNDVNFTDVEFVLDGDDSDGLKITGYNGGNYVSLKNFFYSNDYKIENFVFKDVQFSLNNLATTALKISLKEYSRVDLDLSSANKWNGPVVLTNMPDAPETSSSYYDYNQVKTTDYGDVIFDGLGADYIYANGGNDTLYSKSGNDKLYGGVGNDVYQINNAYAGDRIIIESSEAASTDTLTFTNFNYEDARFFADKENSYDNLIIKGSNLDRSYTLYNQFYSVNNIENIQFSNKNKSWAAWAEKMDLYFTEIDNVYTTEAFSNSNFTNHPGIRFLTNNTKTTLTGTFADDVFIGGAGDDSFSGSNNNSIVDADVFWGGAGNDVLTGYAGSDTYVFQEGHGQDVIYGNYERAGENNIIKFIDIKETDVTFTRNDVDLVITHNNGVDSLTIKYYYWDNVLPTYSLQFANSIVTNITGTTANDVLYGSKLATTINGGNGNDIILAGKGKLTSNGGNGNDYIKGGIADDVLIGGNGNDTVFSGVGNDALTGGDGSDYLYGEAGNDTLTGSAGNDVLSGGANNDTYIFAAGFGADLVKDHENTAEEPESNLTQNNIARFQGLSIREFSFLKSAQNLVISHTNGSDKVTFQNYYATNGVASDQISTFIFSDATVDSIQFGENIDDTLWGSGTRDALIGYAGNDTLFGYNGNDVLYGDAGNDKLSGGNDNDILLGDVGNDTIFGEAGNDSLYGGDGNDGMNGGAGNDMLEGGKGSDTLYGGVGNDADTYVFAIGHGNDTINDTDDATAVDVLNFSAFSSSSAVFTKVGNDLVISGYASVTDKVTVKQYFDTAVKASNKQFKFSDQTLTLSNLVNGTIRLNITGTVNADTLNGTSYSDVINGLDGNDVINGLNGNDILSGGIGNDSLSGGNGSDGLNGGLGNDTLNGGAGNDNLYGGEGNDADVYVFASGMGIDSIIDVDDTTAIDVLKFSNINSTQAVFVRSGNDLVVSGDGAGTDRAIVRQYFDKLVNAHTKSFQFADKTITLADMQSGSKRFGLNGTVTNDILNGSKLADSILGLAGNDAIYGDDGNDVLNGGLGNDTIFGGTGNDGLNGAEGSDTFNGGAGTDVLYGGTSNDADTYLFYKGFGSDTVIDTDDVSAVDTLRFVSINSSTAKFSKSGNDLIISGYGATTDKVTVKQFYDTTVQAGKKQFQFADKTITAAQAITLAQQTAGLKTAMSSLVSSDAQTDVTPTTINPSNNLLAASA</sequence>
<dbReference type="InterPro" id="IPR018511">
    <property type="entry name" value="Hemolysin-typ_Ca-bd_CS"/>
</dbReference>
<feature type="domain" description="Haemolysin-type calcium binding-related" evidence="5">
    <location>
        <begin position="614"/>
        <end position="652"/>
    </location>
</feature>
<keyword evidence="2" id="KW-0964">Secreted</keyword>
<evidence type="ECO:0000259" key="5">
    <source>
        <dbReference type="Pfam" id="PF06594"/>
    </source>
</evidence>
<dbReference type="InterPro" id="IPR011049">
    <property type="entry name" value="Serralysin-like_metalloprot_C"/>
</dbReference>
<dbReference type="Pfam" id="PF00353">
    <property type="entry name" value="HemolysinCabind"/>
    <property type="match status" value="12"/>
</dbReference>
<reference evidence="6 7" key="1">
    <citation type="journal article" date="2022" name="Res Sq">
        <title>Evolution of multicellular longitudinally dividing oral cavity symbionts (Neisseriaceae).</title>
        <authorList>
            <person name="Nyongesa S."/>
            <person name="Weber P."/>
            <person name="Bernet E."/>
            <person name="Pullido F."/>
            <person name="Nieckarz M."/>
            <person name="Delaby M."/>
            <person name="Nieves C."/>
            <person name="Viehboeck T."/>
            <person name="Krause N."/>
            <person name="Rivera-Millot A."/>
            <person name="Nakamura A."/>
            <person name="Vischer N."/>
            <person name="VanNieuwenhze M."/>
            <person name="Brun Y."/>
            <person name="Cava F."/>
            <person name="Bulgheresi S."/>
            <person name="Veyrier F."/>
        </authorList>
    </citation>
    <scope>NUCLEOTIDE SEQUENCE [LARGE SCALE GENOMIC DNA]</scope>
    <source>
        <strain evidence="6 7">SN4</strain>
    </source>
</reference>
<keyword evidence="7" id="KW-1185">Reference proteome</keyword>
<dbReference type="EMBL" id="CP091511">
    <property type="protein sequence ID" value="UOO90193.1"/>
    <property type="molecule type" value="Genomic_DNA"/>
</dbReference>
<dbReference type="Proteomes" id="UP000832011">
    <property type="component" value="Chromosome"/>
</dbReference>
<evidence type="ECO:0000256" key="2">
    <source>
        <dbReference type="ARBA" id="ARBA00022525"/>
    </source>
</evidence>
<dbReference type="PANTHER" id="PTHR38340:SF1">
    <property type="entry name" value="S-LAYER PROTEIN"/>
    <property type="match status" value="1"/>
</dbReference>
<dbReference type="InterPro" id="IPR010566">
    <property type="entry name" value="Haemolys_ca-bd"/>
</dbReference>
<dbReference type="PANTHER" id="PTHR38340">
    <property type="entry name" value="S-LAYER PROTEIN"/>
    <property type="match status" value="1"/>
</dbReference>
<dbReference type="PRINTS" id="PR00313">
    <property type="entry name" value="CABNDNGRPT"/>
</dbReference>
<name>A0ABY4E4C9_9NEIS</name>
<protein>
    <submittedName>
        <fullName evidence="6">Calcium-binding protein</fullName>
    </submittedName>
</protein>
<evidence type="ECO:0000313" key="6">
    <source>
        <dbReference type="EMBL" id="UOO90193.1"/>
    </source>
</evidence>
<dbReference type="Gene3D" id="2.150.10.10">
    <property type="entry name" value="Serralysin-like metalloprotease, C-terminal"/>
    <property type="match status" value="7"/>
</dbReference>
<dbReference type="SUPFAM" id="SSF51120">
    <property type="entry name" value="beta-Roll"/>
    <property type="match status" value="8"/>
</dbReference>
<organism evidence="6 7">
    <name type="scientific">Vitreoscilla massiliensis</name>
    <dbReference type="NCBI Taxonomy" id="1689272"/>
    <lineage>
        <taxon>Bacteria</taxon>
        <taxon>Pseudomonadati</taxon>
        <taxon>Pseudomonadota</taxon>
        <taxon>Betaproteobacteria</taxon>
        <taxon>Neisseriales</taxon>
        <taxon>Neisseriaceae</taxon>
        <taxon>Vitreoscilla</taxon>
    </lineage>
</organism>
<comment type="subcellular location">
    <subcellularLocation>
        <location evidence="1">Secreted</location>
    </subcellularLocation>
</comment>
<dbReference type="InterPro" id="IPR001343">
    <property type="entry name" value="Hemolysn_Ca-bd"/>
</dbReference>
<keyword evidence="3" id="KW-0106">Calcium</keyword>
<evidence type="ECO:0000313" key="7">
    <source>
        <dbReference type="Proteomes" id="UP000832011"/>
    </source>
</evidence>
<proteinExistence type="predicted"/>
<dbReference type="Pfam" id="PF06594">
    <property type="entry name" value="HCBP_related"/>
    <property type="match status" value="1"/>
</dbReference>
<evidence type="ECO:0000256" key="1">
    <source>
        <dbReference type="ARBA" id="ARBA00004613"/>
    </source>
</evidence>
<gene>
    <name evidence="6" type="ORF">LVJ82_04180</name>
</gene>
<dbReference type="PROSITE" id="PS00330">
    <property type="entry name" value="HEMOLYSIN_CALCIUM"/>
    <property type="match status" value="8"/>
</dbReference>
<dbReference type="InterPro" id="IPR050557">
    <property type="entry name" value="RTX_toxin/Mannuronan_C5-epim"/>
</dbReference>
<feature type="region of interest" description="Disordered" evidence="4">
    <location>
        <begin position="1"/>
        <end position="21"/>
    </location>
</feature>